<evidence type="ECO:0000313" key="1">
    <source>
        <dbReference type="EMBL" id="GKV52146.1"/>
    </source>
</evidence>
<comment type="caution">
    <text evidence="1">The sequence shown here is derived from an EMBL/GenBank/DDBJ whole genome shotgun (WGS) entry which is preliminary data.</text>
</comment>
<dbReference type="EMBL" id="BPVZ01000619">
    <property type="protein sequence ID" value="GKV52146.1"/>
    <property type="molecule type" value="Genomic_DNA"/>
</dbReference>
<gene>
    <name evidence="1" type="ORF">SLEP1_g58738</name>
</gene>
<sequence>MLCGVYYSNKGEATGQPQATQHDFEVDFKRGAQPAPRHATPHHATSGHLCLAASSPTAAECLDWPLHAKEGEVLSQFSHPSPHPMLLNHQMSDWIETSCIRESLFFEKGYLNTWNDTVKFIFTEIQTSLGTAAADFSDPCSVKIEWNPANLNFYEVML</sequence>
<accession>A0AAV5MQ99</accession>
<organism evidence="1 2">
    <name type="scientific">Rubroshorea leprosula</name>
    <dbReference type="NCBI Taxonomy" id="152421"/>
    <lineage>
        <taxon>Eukaryota</taxon>
        <taxon>Viridiplantae</taxon>
        <taxon>Streptophyta</taxon>
        <taxon>Embryophyta</taxon>
        <taxon>Tracheophyta</taxon>
        <taxon>Spermatophyta</taxon>
        <taxon>Magnoliopsida</taxon>
        <taxon>eudicotyledons</taxon>
        <taxon>Gunneridae</taxon>
        <taxon>Pentapetalae</taxon>
        <taxon>rosids</taxon>
        <taxon>malvids</taxon>
        <taxon>Malvales</taxon>
        <taxon>Dipterocarpaceae</taxon>
        <taxon>Rubroshorea</taxon>
    </lineage>
</organism>
<reference evidence="1 2" key="1">
    <citation type="journal article" date="2021" name="Commun. Biol.">
        <title>The genome of Shorea leprosula (Dipterocarpaceae) highlights the ecological relevance of drought in aseasonal tropical rainforests.</title>
        <authorList>
            <person name="Ng K.K.S."/>
            <person name="Kobayashi M.J."/>
            <person name="Fawcett J.A."/>
            <person name="Hatakeyama M."/>
            <person name="Paape T."/>
            <person name="Ng C.H."/>
            <person name="Ang C.C."/>
            <person name="Tnah L.H."/>
            <person name="Lee C.T."/>
            <person name="Nishiyama T."/>
            <person name="Sese J."/>
            <person name="O'Brien M.J."/>
            <person name="Copetti D."/>
            <person name="Mohd Noor M.I."/>
            <person name="Ong R.C."/>
            <person name="Putra M."/>
            <person name="Sireger I.Z."/>
            <person name="Indrioko S."/>
            <person name="Kosugi Y."/>
            <person name="Izuno A."/>
            <person name="Isagi Y."/>
            <person name="Lee S.L."/>
            <person name="Shimizu K.K."/>
        </authorList>
    </citation>
    <scope>NUCLEOTIDE SEQUENCE [LARGE SCALE GENOMIC DNA]</scope>
    <source>
        <strain evidence="1">214</strain>
    </source>
</reference>
<keyword evidence="2" id="KW-1185">Reference proteome</keyword>
<protein>
    <submittedName>
        <fullName evidence="1">Uncharacterized protein</fullName>
    </submittedName>
</protein>
<dbReference type="AlphaFoldDB" id="A0AAV5MQ99"/>
<proteinExistence type="predicted"/>
<dbReference type="Proteomes" id="UP001054252">
    <property type="component" value="Unassembled WGS sequence"/>
</dbReference>
<name>A0AAV5MQ99_9ROSI</name>
<evidence type="ECO:0000313" key="2">
    <source>
        <dbReference type="Proteomes" id="UP001054252"/>
    </source>
</evidence>